<feature type="coiled-coil region" evidence="1">
    <location>
        <begin position="10"/>
        <end position="51"/>
    </location>
</feature>
<accession>A0A3B0YBF0</accession>
<dbReference type="PANTHER" id="PTHR36508">
    <property type="entry name" value="PROTEIN SLYX"/>
    <property type="match status" value="1"/>
</dbReference>
<keyword evidence="1" id="KW-0175">Coiled coil</keyword>
<evidence type="ECO:0000313" key="2">
    <source>
        <dbReference type="EMBL" id="VAW72887.1"/>
    </source>
</evidence>
<sequence>MSNNDSDARIEALEIRLTHQEAALEALTSALLSQERNVREHTEALERLELQLRALAPADGARPADEKPPHY</sequence>
<reference evidence="2" key="1">
    <citation type="submission" date="2018-06" db="EMBL/GenBank/DDBJ databases">
        <authorList>
            <person name="Zhirakovskaya E."/>
        </authorList>
    </citation>
    <scope>NUCLEOTIDE SEQUENCE</scope>
</reference>
<evidence type="ECO:0000256" key="1">
    <source>
        <dbReference type="SAM" id="Coils"/>
    </source>
</evidence>
<dbReference type="EMBL" id="UOFN01000009">
    <property type="protein sequence ID" value="VAW72887.1"/>
    <property type="molecule type" value="Genomic_DNA"/>
</dbReference>
<dbReference type="AlphaFoldDB" id="A0A3B0YBF0"/>
<dbReference type="Pfam" id="PF04102">
    <property type="entry name" value="SlyX"/>
    <property type="match status" value="1"/>
</dbReference>
<gene>
    <name evidence="2" type="ORF">MNBD_GAMMA15-398</name>
</gene>
<dbReference type="PANTHER" id="PTHR36508:SF1">
    <property type="entry name" value="PROTEIN SLYX"/>
    <property type="match status" value="1"/>
</dbReference>
<evidence type="ECO:0008006" key="3">
    <source>
        <dbReference type="Google" id="ProtNLM"/>
    </source>
</evidence>
<protein>
    <recommendedName>
        <fullName evidence="3">SlyX protein</fullName>
    </recommendedName>
</protein>
<proteinExistence type="predicted"/>
<dbReference type="InterPro" id="IPR007236">
    <property type="entry name" value="SlyX"/>
</dbReference>
<organism evidence="2">
    <name type="scientific">hydrothermal vent metagenome</name>
    <dbReference type="NCBI Taxonomy" id="652676"/>
    <lineage>
        <taxon>unclassified sequences</taxon>
        <taxon>metagenomes</taxon>
        <taxon>ecological metagenomes</taxon>
    </lineage>
</organism>
<name>A0A3B0YBF0_9ZZZZ</name>